<dbReference type="PANTHER" id="PTHR44013">
    <property type="entry name" value="ZINC-TYPE ALCOHOL DEHYDROGENASE-LIKE PROTEIN C16A3.02C"/>
    <property type="match status" value="1"/>
</dbReference>
<dbReference type="AlphaFoldDB" id="A0A256A4L1"/>
<evidence type="ECO:0000313" key="2">
    <source>
        <dbReference type="EMBL" id="OYQ48666.1"/>
    </source>
</evidence>
<dbReference type="InterPro" id="IPR036291">
    <property type="entry name" value="NAD(P)-bd_dom_sf"/>
</dbReference>
<name>A0A256A4L1_9FLAO</name>
<dbReference type="InterPro" id="IPR020843">
    <property type="entry name" value="ER"/>
</dbReference>
<dbReference type="Proteomes" id="UP000216605">
    <property type="component" value="Unassembled WGS sequence"/>
</dbReference>
<dbReference type="SUPFAM" id="SSF50129">
    <property type="entry name" value="GroES-like"/>
    <property type="match status" value="1"/>
</dbReference>
<accession>A0A256A4L1</accession>
<dbReference type="SMART" id="SM00829">
    <property type="entry name" value="PKS_ER"/>
    <property type="match status" value="1"/>
</dbReference>
<protein>
    <submittedName>
        <fullName evidence="2">NAD(P)-dependent alcohol dehydrogenase</fullName>
    </submittedName>
</protein>
<dbReference type="GO" id="GO:0016491">
    <property type="term" value="F:oxidoreductase activity"/>
    <property type="evidence" value="ECO:0007669"/>
    <property type="project" value="InterPro"/>
</dbReference>
<dbReference type="InterPro" id="IPR011032">
    <property type="entry name" value="GroES-like_sf"/>
</dbReference>
<dbReference type="EMBL" id="NOXV01000063">
    <property type="protein sequence ID" value="OYQ48666.1"/>
    <property type="molecule type" value="Genomic_DNA"/>
</dbReference>
<evidence type="ECO:0000313" key="3">
    <source>
        <dbReference type="Proteomes" id="UP000216605"/>
    </source>
</evidence>
<sequence length="329" mass="35926">MKASVSKMYGTPDVFKIEEVTKPVPKHNEVLVRVYAATVTGSDIMMRIGKPYVGRLYLGLSKPKTTILGFDFAGEIVETGKDVTSFKVGDKVFGGTTALGCYAEYTCVNVDDVITTIPENINYQTAAPVSGSAITVMNFLKGLAKIKAGDKLLINGASGSLGTYAVQIAKYFGAEVTGVCSTTNMKMVKELGADFVIDYTNEDFTKNGKQYDIIFDTVGKINFSSCKKSLTENGIYLSSVISMPLLLQMMKTSLFGKKKVKSSSTGMLPAKERLNYFLELKELLETGTIKTVIDTSYPLSQMGDAHKYVEKGHKKGNIIINLSTRQKLY</sequence>
<evidence type="ECO:0000259" key="1">
    <source>
        <dbReference type="SMART" id="SM00829"/>
    </source>
</evidence>
<gene>
    <name evidence="2" type="ORF">CHU92_00600</name>
</gene>
<dbReference type="Gene3D" id="3.90.180.10">
    <property type="entry name" value="Medium-chain alcohol dehydrogenases, catalytic domain"/>
    <property type="match status" value="1"/>
</dbReference>
<dbReference type="Pfam" id="PF08240">
    <property type="entry name" value="ADH_N"/>
    <property type="match status" value="1"/>
</dbReference>
<dbReference type="Pfam" id="PF13602">
    <property type="entry name" value="ADH_zinc_N_2"/>
    <property type="match status" value="1"/>
</dbReference>
<comment type="caution">
    <text evidence="2">The sequence shown here is derived from an EMBL/GenBank/DDBJ whole genome shotgun (WGS) entry which is preliminary data.</text>
</comment>
<dbReference type="CDD" id="cd08267">
    <property type="entry name" value="MDR1"/>
    <property type="match status" value="1"/>
</dbReference>
<organism evidence="2 3">
    <name type="scientific">Flavobacterium cyanobacteriorum</name>
    <dbReference type="NCBI Taxonomy" id="2022802"/>
    <lineage>
        <taxon>Bacteria</taxon>
        <taxon>Pseudomonadati</taxon>
        <taxon>Bacteroidota</taxon>
        <taxon>Flavobacteriia</taxon>
        <taxon>Flavobacteriales</taxon>
        <taxon>Flavobacteriaceae</taxon>
        <taxon>Flavobacterium</taxon>
    </lineage>
</organism>
<dbReference type="InterPro" id="IPR013154">
    <property type="entry name" value="ADH-like_N"/>
</dbReference>
<dbReference type="PANTHER" id="PTHR44013:SF1">
    <property type="entry name" value="ZINC-TYPE ALCOHOL DEHYDROGENASE-LIKE PROTEIN C16A3.02C"/>
    <property type="match status" value="1"/>
</dbReference>
<dbReference type="Gene3D" id="3.40.50.720">
    <property type="entry name" value="NAD(P)-binding Rossmann-like Domain"/>
    <property type="match status" value="1"/>
</dbReference>
<feature type="domain" description="Enoyl reductase (ER)" evidence="1">
    <location>
        <begin position="10"/>
        <end position="320"/>
    </location>
</feature>
<proteinExistence type="predicted"/>
<dbReference type="SUPFAM" id="SSF51735">
    <property type="entry name" value="NAD(P)-binding Rossmann-fold domains"/>
    <property type="match status" value="1"/>
</dbReference>
<reference evidence="2 3" key="1">
    <citation type="submission" date="2017-07" db="EMBL/GenBank/DDBJ databases">
        <title>Flavobacterium cyanobacteriorum sp. nov., isolated from cyanobacterial aggregates in a eutrophic lake.</title>
        <authorList>
            <person name="Cai H."/>
        </authorList>
    </citation>
    <scope>NUCLEOTIDE SEQUENCE [LARGE SCALE GENOMIC DNA]</scope>
    <source>
        <strain evidence="2 3">TH021</strain>
    </source>
</reference>
<dbReference type="InterPro" id="IPR052733">
    <property type="entry name" value="Chloroplast_QOR"/>
</dbReference>
<keyword evidence="3" id="KW-1185">Reference proteome</keyword>
<dbReference type="OrthoDB" id="9787435at2"/>